<accession>A0A699Z1J6</accession>
<name>A0A699Z1J6_HAELA</name>
<dbReference type="EMBL" id="BLLF01000917">
    <property type="protein sequence ID" value="GFH15901.1"/>
    <property type="molecule type" value="Genomic_DNA"/>
</dbReference>
<protein>
    <submittedName>
        <fullName evidence="2">Uncharacterized protein</fullName>
    </submittedName>
</protein>
<organism evidence="2 3">
    <name type="scientific">Haematococcus lacustris</name>
    <name type="common">Green alga</name>
    <name type="synonym">Haematococcus pluvialis</name>
    <dbReference type="NCBI Taxonomy" id="44745"/>
    <lineage>
        <taxon>Eukaryota</taxon>
        <taxon>Viridiplantae</taxon>
        <taxon>Chlorophyta</taxon>
        <taxon>core chlorophytes</taxon>
        <taxon>Chlorophyceae</taxon>
        <taxon>CS clade</taxon>
        <taxon>Chlamydomonadales</taxon>
        <taxon>Haematococcaceae</taxon>
        <taxon>Haematococcus</taxon>
    </lineage>
</organism>
<gene>
    <name evidence="2" type="ORF">HaLaN_12224</name>
</gene>
<sequence>MRGRKRQPSPMPYSVDSAANGASAGGSGMLDQAPGHAHVAEGCEGAVSRVGGAGDQGSCGLPTAGTAPWSNSLHCGPTLWHRGEAALVDEITSTMNEEAVGFHGRTMAHPPPPVLPFAQGCFLPAKLPIILALLCHVATLPYFAIPA</sequence>
<feature type="region of interest" description="Disordered" evidence="1">
    <location>
        <begin position="1"/>
        <end position="35"/>
    </location>
</feature>
<dbReference type="Proteomes" id="UP000485058">
    <property type="component" value="Unassembled WGS sequence"/>
</dbReference>
<evidence type="ECO:0000313" key="2">
    <source>
        <dbReference type="EMBL" id="GFH15901.1"/>
    </source>
</evidence>
<evidence type="ECO:0000256" key="1">
    <source>
        <dbReference type="SAM" id="MobiDB-lite"/>
    </source>
</evidence>
<dbReference type="AlphaFoldDB" id="A0A699Z1J6"/>
<comment type="caution">
    <text evidence="2">The sequence shown here is derived from an EMBL/GenBank/DDBJ whole genome shotgun (WGS) entry which is preliminary data.</text>
</comment>
<reference evidence="2 3" key="1">
    <citation type="submission" date="2020-02" db="EMBL/GenBank/DDBJ databases">
        <title>Draft genome sequence of Haematococcus lacustris strain NIES-144.</title>
        <authorList>
            <person name="Morimoto D."/>
            <person name="Nakagawa S."/>
            <person name="Yoshida T."/>
            <person name="Sawayama S."/>
        </authorList>
    </citation>
    <scope>NUCLEOTIDE SEQUENCE [LARGE SCALE GENOMIC DNA]</scope>
    <source>
        <strain evidence="2 3">NIES-144</strain>
    </source>
</reference>
<proteinExistence type="predicted"/>
<evidence type="ECO:0000313" key="3">
    <source>
        <dbReference type="Proteomes" id="UP000485058"/>
    </source>
</evidence>
<keyword evidence="3" id="KW-1185">Reference proteome</keyword>